<comment type="caution">
    <text evidence="2">The sequence shown here is derived from an EMBL/GenBank/DDBJ whole genome shotgun (WGS) entry which is preliminary data.</text>
</comment>
<sequence length="58" mass="6608">MKGGRWRKSSYIGGGGSDCVEVDFAETRVAVRDSKTTDPERAFEPFVWQQFLRTARQP</sequence>
<gene>
    <name evidence="2" type="ORF">DMH04_05875</name>
</gene>
<feature type="domain" description="DUF397" evidence="1">
    <location>
        <begin position="5"/>
        <end position="56"/>
    </location>
</feature>
<organism evidence="2 3">
    <name type="scientific">Kibdelosporangium aridum</name>
    <dbReference type="NCBI Taxonomy" id="2030"/>
    <lineage>
        <taxon>Bacteria</taxon>
        <taxon>Bacillati</taxon>
        <taxon>Actinomycetota</taxon>
        <taxon>Actinomycetes</taxon>
        <taxon>Pseudonocardiales</taxon>
        <taxon>Pseudonocardiaceae</taxon>
        <taxon>Kibdelosporangium</taxon>
    </lineage>
</organism>
<dbReference type="OrthoDB" id="4330022at2"/>
<dbReference type="EMBL" id="QHKI01000003">
    <property type="protein sequence ID" value="RSM89775.1"/>
    <property type="molecule type" value="Genomic_DNA"/>
</dbReference>
<dbReference type="AlphaFoldDB" id="A0A428ZP13"/>
<dbReference type="Pfam" id="PF04149">
    <property type="entry name" value="DUF397"/>
    <property type="match status" value="1"/>
</dbReference>
<protein>
    <submittedName>
        <fullName evidence="2">DUF397 domain-containing protein</fullName>
    </submittedName>
</protein>
<reference evidence="2 3" key="1">
    <citation type="submission" date="2018-05" db="EMBL/GenBank/DDBJ databases">
        <title>Evolution of GPA BGCs.</title>
        <authorList>
            <person name="Waglechner N."/>
            <person name="Wright G.D."/>
        </authorList>
    </citation>
    <scope>NUCLEOTIDE SEQUENCE [LARGE SCALE GENOMIC DNA]</scope>
    <source>
        <strain evidence="2 3">A82846</strain>
    </source>
</reference>
<name>A0A428ZP13_KIBAR</name>
<evidence type="ECO:0000259" key="1">
    <source>
        <dbReference type="Pfam" id="PF04149"/>
    </source>
</evidence>
<dbReference type="Proteomes" id="UP000287547">
    <property type="component" value="Unassembled WGS sequence"/>
</dbReference>
<evidence type="ECO:0000313" key="2">
    <source>
        <dbReference type="EMBL" id="RSM89775.1"/>
    </source>
</evidence>
<accession>A0A428ZP13</accession>
<proteinExistence type="predicted"/>
<dbReference type="InterPro" id="IPR007278">
    <property type="entry name" value="DUF397"/>
</dbReference>
<evidence type="ECO:0000313" key="3">
    <source>
        <dbReference type="Proteomes" id="UP000287547"/>
    </source>
</evidence>